<dbReference type="Pfam" id="PF08386">
    <property type="entry name" value="Abhydrolase_4"/>
    <property type="match status" value="1"/>
</dbReference>
<evidence type="ECO:0000256" key="1">
    <source>
        <dbReference type="ARBA" id="ARBA00010088"/>
    </source>
</evidence>
<dbReference type="OrthoDB" id="425534at2759"/>
<organism evidence="5 6">
    <name type="scientific">Glonium stellatum</name>
    <dbReference type="NCBI Taxonomy" id="574774"/>
    <lineage>
        <taxon>Eukaryota</taxon>
        <taxon>Fungi</taxon>
        <taxon>Dikarya</taxon>
        <taxon>Ascomycota</taxon>
        <taxon>Pezizomycotina</taxon>
        <taxon>Dothideomycetes</taxon>
        <taxon>Pleosporomycetidae</taxon>
        <taxon>Gloniales</taxon>
        <taxon>Gloniaceae</taxon>
        <taxon>Glonium</taxon>
    </lineage>
</organism>
<dbReference type="InterPro" id="IPR051601">
    <property type="entry name" value="Serine_prot/Carboxylest_S33"/>
</dbReference>
<evidence type="ECO:0000259" key="4">
    <source>
        <dbReference type="Pfam" id="PF08386"/>
    </source>
</evidence>
<sequence>MNKVPAADPQTRIGSLVFNPGGPGGVVTTSNDEYAALGGWSPELRNHFDIIGLDPRGIGSSNPINCGPEIWNERKMVAHNKAVGESCSNLTGPLFSHVDTTSAARDIEALGLALGEDKLNFLDFSYGTQLGAVYAELFLENIWAMALDGNLDHSGAETYSLTTESPTYETTADCALQGKDVGKLVDDLVKKADETPIPASECAASKQCRADVNGEEIRFNMQGFLTFKDPIPGAPQLSLWSNLSIAIAGAIDGDASGLSTPLAQSTNDALFGGLAVECLDWTHASKALSDVVYKEQLRSTFTPHTQGACQTWTIQTSSIGWPAPVRNPPHSVNVYGAPPILIINVKYDPLTYVWANNILEQIDGVVLLTRDGGGHTSYILKGETAAAIDSYLVNGTLPAPNTILKT</sequence>
<reference evidence="5 6" key="1">
    <citation type="journal article" date="2016" name="Nat. Commun.">
        <title>Ectomycorrhizal ecology is imprinted in the genome of the dominant symbiotic fungus Cenococcum geophilum.</title>
        <authorList>
            <consortium name="DOE Joint Genome Institute"/>
            <person name="Peter M."/>
            <person name="Kohler A."/>
            <person name="Ohm R.A."/>
            <person name="Kuo A."/>
            <person name="Krutzmann J."/>
            <person name="Morin E."/>
            <person name="Arend M."/>
            <person name="Barry K.W."/>
            <person name="Binder M."/>
            <person name="Choi C."/>
            <person name="Clum A."/>
            <person name="Copeland A."/>
            <person name="Grisel N."/>
            <person name="Haridas S."/>
            <person name="Kipfer T."/>
            <person name="LaButti K."/>
            <person name="Lindquist E."/>
            <person name="Lipzen A."/>
            <person name="Maire R."/>
            <person name="Meier B."/>
            <person name="Mihaltcheva S."/>
            <person name="Molinier V."/>
            <person name="Murat C."/>
            <person name="Poggeler S."/>
            <person name="Quandt C.A."/>
            <person name="Sperisen C."/>
            <person name="Tritt A."/>
            <person name="Tisserant E."/>
            <person name="Crous P.W."/>
            <person name="Henrissat B."/>
            <person name="Nehls U."/>
            <person name="Egli S."/>
            <person name="Spatafora J.W."/>
            <person name="Grigoriev I.V."/>
            <person name="Martin F.M."/>
        </authorList>
    </citation>
    <scope>NUCLEOTIDE SEQUENCE [LARGE SCALE GENOMIC DNA]</scope>
    <source>
        <strain evidence="5 6">CBS 207.34</strain>
    </source>
</reference>
<keyword evidence="2" id="KW-0378">Hydrolase</keyword>
<evidence type="ECO:0000313" key="6">
    <source>
        <dbReference type="Proteomes" id="UP000250140"/>
    </source>
</evidence>
<gene>
    <name evidence="5" type="ORF">AOQ84DRAFT_421545</name>
</gene>
<name>A0A8E2ER41_9PEZI</name>
<proteinExistence type="inferred from homology"/>
<dbReference type="InterPro" id="IPR013595">
    <property type="entry name" value="Pept_S33_TAP-like_C"/>
</dbReference>
<evidence type="ECO:0000313" key="5">
    <source>
        <dbReference type="EMBL" id="OCL02818.1"/>
    </source>
</evidence>
<dbReference type="InterPro" id="IPR000073">
    <property type="entry name" value="AB_hydrolase_1"/>
</dbReference>
<evidence type="ECO:0000259" key="3">
    <source>
        <dbReference type="Pfam" id="PF00561"/>
    </source>
</evidence>
<feature type="domain" description="Peptidase S33 tripeptidyl aminopeptidase-like C-terminal" evidence="4">
    <location>
        <begin position="318"/>
        <end position="402"/>
    </location>
</feature>
<accession>A0A8E2ER41</accession>
<dbReference type="EMBL" id="KV750877">
    <property type="protein sequence ID" value="OCL02818.1"/>
    <property type="molecule type" value="Genomic_DNA"/>
</dbReference>
<feature type="domain" description="AB hydrolase-1" evidence="3">
    <location>
        <begin position="16"/>
        <end position="150"/>
    </location>
</feature>
<evidence type="ECO:0000256" key="2">
    <source>
        <dbReference type="ARBA" id="ARBA00022801"/>
    </source>
</evidence>
<dbReference type="GO" id="GO:0016787">
    <property type="term" value="F:hydrolase activity"/>
    <property type="evidence" value="ECO:0007669"/>
    <property type="project" value="UniProtKB-KW"/>
</dbReference>
<dbReference type="PANTHER" id="PTHR43248:SF30">
    <property type="entry name" value="AB HYDROLASE-1 DOMAIN-CONTAINING PROTEIN"/>
    <property type="match status" value="1"/>
</dbReference>
<dbReference type="Pfam" id="PF00561">
    <property type="entry name" value="Abhydrolase_1"/>
    <property type="match status" value="1"/>
</dbReference>
<keyword evidence="6" id="KW-1185">Reference proteome</keyword>
<dbReference type="Proteomes" id="UP000250140">
    <property type="component" value="Unassembled WGS sequence"/>
</dbReference>
<dbReference type="InterPro" id="IPR029058">
    <property type="entry name" value="AB_hydrolase_fold"/>
</dbReference>
<dbReference type="SUPFAM" id="SSF53474">
    <property type="entry name" value="alpha/beta-Hydrolases"/>
    <property type="match status" value="1"/>
</dbReference>
<comment type="similarity">
    <text evidence="1">Belongs to the peptidase S33 family.</text>
</comment>
<dbReference type="PANTHER" id="PTHR43248">
    <property type="entry name" value="2-SUCCINYL-6-HYDROXY-2,4-CYCLOHEXADIENE-1-CARBOXYLATE SYNTHASE"/>
    <property type="match status" value="1"/>
</dbReference>
<dbReference type="Gene3D" id="3.40.50.1820">
    <property type="entry name" value="alpha/beta hydrolase"/>
    <property type="match status" value="1"/>
</dbReference>
<dbReference type="AlphaFoldDB" id="A0A8E2ER41"/>
<protein>
    <submittedName>
        <fullName evidence="5">Uncharacterized protein</fullName>
    </submittedName>
</protein>